<dbReference type="InterPro" id="IPR052895">
    <property type="entry name" value="HetReg/Transcr_Mod"/>
</dbReference>
<accession>A0AAN6SAK5</accession>
<evidence type="ECO:0000313" key="3">
    <source>
        <dbReference type="Proteomes" id="UP001303222"/>
    </source>
</evidence>
<feature type="non-terminal residue" evidence="2">
    <location>
        <position position="375"/>
    </location>
</feature>
<dbReference type="EMBL" id="MU859407">
    <property type="protein sequence ID" value="KAK3947132.1"/>
    <property type="molecule type" value="Genomic_DNA"/>
</dbReference>
<reference evidence="2" key="1">
    <citation type="journal article" date="2023" name="Mol. Phylogenet. Evol.">
        <title>Genome-scale phylogeny and comparative genomics of the fungal order Sordariales.</title>
        <authorList>
            <person name="Hensen N."/>
            <person name="Bonometti L."/>
            <person name="Westerberg I."/>
            <person name="Brannstrom I.O."/>
            <person name="Guillou S."/>
            <person name="Cros-Aarteil S."/>
            <person name="Calhoun S."/>
            <person name="Haridas S."/>
            <person name="Kuo A."/>
            <person name="Mondo S."/>
            <person name="Pangilinan J."/>
            <person name="Riley R."/>
            <person name="LaButti K."/>
            <person name="Andreopoulos B."/>
            <person name="Lipzen A."/>
            <person name="Chen C."/>
            <person name="Yan M."/>
            <person name="Daum C."/>
            <person name="Ng V."/>
            <person name="Clum A."/>
            <person name="Steindorff A."/>
            <person name="Ohm R.A."/>
            <person name="Martin F."/>
            <person name="Silar P."/>
            <person name="Natvig D.O."/>
            <person name="Lalanne C."/>
            <person name="Gautier V."/>
            <person name="Ament-Velasquez S.L."/>
            <person name="Kruys A."/>
            <person name="Hutchinson M.I."/>
            <person name="Powell A.J."/>
            <person name="Barry K."/>
            <person name="Miller A.N."/>
            <person name="Grigoriev I.V."/>
            <person name="Debuchy R."/>
            <person name="Gladieux P."/>
            <person name="Hiltunen Thoren M."/>
            <person name="Johannesson H."/>
        </authorList>
    </citation>
    <scope>NUCLEOTIDE SEQUENCE</scope>
    <source>
        <strain evidence="2">CBS 626.80</strain>
    </source>
</reference>
<proteinExistence type="predicted"/>
<reference evidence="2" key="2">
    <citation type="submission" date="2023-06" db="EMBL/GenBank/DDBJ databases">
        <authorList>
            <consortium name="Lawrence Berkeley National Laboratory"/>
            <person name="Mondo S.J."/>
            <person name="Hensen N."/>
            <person name="Bonometti L."/>
            <person name="Westerberg I."/>
            <person name="Brannstrom I.O."/>
            <person name="Guillou S."/>
            <person name="Cros-Aarteil S."/>
            <person name="Calhoun S."/>
            <person name="Haridas S."/>
            <person name="Kuo A."/>
            <person name="Pangilinan J."/>
            <person name="Riley R."/>
            <person name="Labutti K."/>
            <person name="Andreopoulos B."/>
            <person name="Lipzen A."/>
            <person name="Chen C."/>
            <person name="Yanf M."/>
            <person name="Daum C."/>
            <person name="Ng V."/>
            <person name="Clum A."/>
            <person name="Steindorff A."/>
            <person name="Ohm R."/>
            <person name="Martin F."/>
            <person name="Silar P."/>
            <person name="Natvig D."/>
            <person name="Lalanne C."/>
            <person name="Gautier V."/>
            <person name="Ament-Velasquez S.L."/>
            <person name="Kruys A."/>
            <person name="Hutchinson M.I."/>
            <person name="Powell A.J."/>
            <person name="Barry K."/>
            <person name="Miller A.N."/>
            <person name="Grigoriev I.V."/>
            <person name="Debuchy R."/>
            <person name="Gladieux P."/>
            <person name="Thoren M.H."/>
            <person name="Johannesson H."/>
        </authorList>
    </citation>
    <scope>NUCLEOTIDE SEQUENCE</scope>
    <source>
        <strain evidence="2">CBS 626.80</strain>
    </source>
</reference>
<evidence type="ECO:0000313" key="2">
    <source>
        <dbReference type="EMBL" id="KAK3947132.1"/>
    </source>
</evidence>
<comment type="caution">
    <text evidence="2">The sequence shown here is derived from an EMBL/GenBank/DDBJ whole genome shotgun (WGS) entry which is preliminary data.</text>
</comment>
<dbReference type="Pfam" id="PF06985">
    <property type="entry name" value="HET"/>
    <property type="match status" value="1"/>
</dbReference>
<dbReference type="Proteomes" id="UP001303222">
    <property type="component" value="Unassembled WGS sequence"/>
</dbReference>
<gene>
    <name evidence="2" type="ORF">QBC32DRAFT_98318</name>
</gene>
<name>A0AAN6SAK5_9PEZI</name>
<keyword evidence="3" id="KW-1185">Reference proteome</keyword>
<protein>
    <submittedName>
        <fullName evidence="2">Heterokaryon incompatibility protein-domain-containing protein</fullName>
    </submittedName>
</protein>
<dbReference type="PANTHER" id="PTHR24148">
    <property type="entry name" value="ANKYRIN REPEAT DOMAIN-CONTAINING PROTEIN 39 HOMOLOG-RELATED"/>
    <property type="match status" value="1"/>
</dbReference>
<sequence>MFTYSPLSREKRETRFFRFSSACQPGSHLISLQLCHASLDDDALQYRALSYVWGDSKGQVDIEINGKQFSVGENLHAFLQMLQHHDVESWLWADAICIQQSDDDEKSWHVQNMYDIFKNAELVYSWLGRGSKETDVAMEFFADWGPRAVKLPVMEKLWPTEFLMDASFCLRWCVSLYLKRLTRFFLPEPVFDKGGTNEDASSEACEGYDYDMARFFYDLLHVEGLRGTRSKSVLSDLETGITHLLTNQYWQRIWIFQEVALAREVHLMCGEKLIPISYFEAVLEALWKFRVGPREPFLNDCPLRRGFCERFSPHLYPNKAMFTRQLLCRGETVSLGTLLVAFSMSHGHSTLNLTKLLRSRTAWTQALLYGWMPQA</sequence>
<organism evidence="2 3">
    <name type="scientific">Pseudoneurospora amorphoporcata</name>
    <dbReference type="NCBI Taxonomy" id="241081"/>
    <lineage>
        <taxon>Eukaryota</taxon>
        <taxon>Fungi</taxon>
        <taxon>Dikarya</taxon>
        <taxon>Ascomycota</taxon>
        <taxon>Pezizomycotina</taxon>
        <taxon>Sordariomycetes</taxon>
        <taxon>Sordariomycetidae</taxon>
        <taxon>Sordariales</taxon>
        <taxon>Sordariaceae</taxon>
        <taxon>Pseudoneurospora</taxon>
    </lineage>
</organism>
<dbReference type="AlphaFoldDB" id="A0AAN6SAK5"/>
<dbReference type="PANTHER" id="PTHR24148:SF79">
    <property type="entry name" value="HETEROKARYON INCOMPATIBILITY DOMAIN-CONTAINING PROTEIN"/>
    <property type="match status" value="1"/>
</dbReference>
<dbReference type="InterPro" id="IPR010730">
    <property type="entry name" value="HET"/>
</dbReference>
<evidence type="ECO:0000259" key="1">
    <source>
        <dbReference type="Pfam" id="PF06985"/>
    </source>
</evidence>
<feature type="domain" description="Heterokaryon incompatibility" evidence="1">
    <location>
        <begin position="46"/>
        <end position="258"/>
    </location>
</feature>